<keyword evidence="2" id="KW-0560">Oxidoreductase</keyword>
<dbReference type="Gene3D" id="3.40.50.720">
    <property type="entry name" value="NAD(P)-binding Rossmann-like Domain"/>
    <property type="match status" value="1"/>
</dbReference>
<name>A0ABT1JQT2_9ACTN</name>
<evidence type="ECO:0000313" key="4">
    <source>
        <dbReference type="Proteomes" id="UP001320766"/>
    </source>
</evidence>
<dbReference type="PANTHER" id="PTHR43157">
    <property type="entry name" value="PHOSPHATIDYLINOSITOL-GLYCAN BIOSYNTHESIS CLASS F PROTEIN-RELATED"/>
    <property type="match status" value="1"/>
</dbReference>
<comment type="similarity">
    <text evidence="1">Belongs to the short-chain dehydrogenases/reductases (SDR) family.</text>
</comment>
<gene>
    <name evidence="3" type="ORF">HD595_000208</name>
</gene>
<dbReference type="PRINTS" id="PR00081">
    <property type="entry name" value="GDHRDH"/>
</dbReference>
<dbReference type="PROSITE" id="PS00061">
    <property type="entry name" value="ADH_SHORT"/>
    <property type="match status" value="1"/>
</dbReference>
<organism evidence="3 4">
    <name type="scientific">Nonomuraea roseoviolacea subsp. carminata</name>
    <dbReference type="NCBI Taxonomy" id="160689"/>
    <lineage>
        <taxon>Bacteria</taxon>
        <taxon>Bacillati</taxon>
        <taxon>Actinomycetota</taxon>
        <taxon>Actinomycetes</taxon>
        <taxon>Streptosporangiales</taxon>
        <taxon>Streptosporangiaceae</taxon>
        <taxon>Nonomuraea</taxon>
    </lineage>
</organism>
<dbReference type="PANTHER" id="PTHR43157:SF31">
    <property type="entry name" value="PHOSPHATIDYLINOSITOL-GLYCAN BIOSYNTHESIS CLASS F PROTEIN"/>
    <property type="match status" value="1"/>
</dbReference>
<dbReference type="RefSeq" id="WP_253765057.1">
    <property type="nucleotide sequence ID" value="NZ_BAAAVE010000024.1"/>
</dbReference>
<evidence type="ECO:0000313" key="3">
    <source>
        <dbReference type="EMBL" id="MCP2344086.1"/>
    </source>
</evidence>
<proteinExistence type="inferred from homology"/>
<dbReference type="InterPro" id="IPR002347">
    <property type="entry name" value="SDR_fam"/>
</dbReference>
<dbReference type="Pfam" id="PF00106">
    <property type="entry name" value="adh_short"/>
    <property type="match status" value="1"/>
</dbReference>
<evidence type="ECO:0000256" key="2">
    <source>
        <dbReference type="ARBA" id="ARBA00023002"/>
    </source>
</evidence>
<sequence>MSPRDMAGRTVVVTGATSGIGRSAAVGFARRGAEVVAVGRDPARLKDVLSELTEVGQVKPYGVRADFARFDDVRAAGEDLRGRFEHVDVLASNAGAMFRTRTVTADGFESTFQVNHLSGFLLAHLLRERLSGGRIVVTSSDAYTTGRLDPGDLRAERGRYSAGRAYGTSKLAGILFAAEAARRWPDVLATSFHPGEVRTLIGRGTIASWYFRFNPLLRTPDRAADTLLWLATAPAEGIEPGGYYMDRRPHPVKGPAADPELATRLWDASAAAISERESL</sequence>
<keyword evidence="4" id="KW-1185">Reference proteome</keyword>
<dbReference type="InterPro" id="IPR020904">
    <property type="entry name" value="Sc_DH/Rdtase_CS"/>
</dbReference>
<dbReference type="Proteomes" id="UP001320766">
    <property type="component" value="Unassembled WGS sequence"/>
</dbReference>
<accession>A0ABT1JQT2</accession>
<comment type="caution">
    <text evidence="3">The sequence shown here is derived from an EMBL/GenBank/DDBJ whole genome shotgun (WGS) entry which is preliminary data.</text>
</comment>
<dbReference type="InterPro" id="IPR036291">
    <property type="entry name" value="NAD(P)-bd_dom_sf"/>
</dbReference>
<reference evidence="3 4" key="1">
    <citation type="submission" date="2022-06" db="EMBL/GenBank/DDBJ databases">
        <title>Sequencing the genomes of 1000 actinobacteria strains.</title>
        <authorList>
            <person name="Klenk H.-P."/>
        </authorList>
    </citation>
    <scope>NUCLEOTIDE SEQUENCE [LARGE SCALE GENOMIC DNA]</scope>
    <source>
        <strain evidence="3 4">DSM 44170</strain>
    </source>
</reference>
<protein>
    <submittedName>
        <fullName evidence="3">Daunorubicin C-13 ketoreductase</fullName>
    </submittedName>
</protein>
<evidence type="ECO:0000256" key="1">
    <source>
        <dbReference type="ARBA" id="ARBA00006484"/>
    </source>
</evidence>
<dbReference type="SUPFAM" id="SSF51735">
    <property type="entry name" value="NAD(P)-binding Rossmann-fold domains"/>
    <property type="match status" value="1"/>
</dbReference>
<dbReference type="EMBL" id="JAMZEC010000001">
    <property type="protein sequence ID" value="MCP2344086.1"/>
    <property type="molecule type" value="Genomic_DNA"/>
</dbReference>